<accession>A0A139H8P9</accession>
<dbReference type="EMBL" id="LFZN01000105">
    <property type="protein sequence ID" value="KXS98831.1"/>
    <property type="molecule type" value="Genomic_DNA"/>
</dbReference>
<evidence type="ECO:0000313" key="2">
    <source>
        <dbReference type="Proteomes" id="UP000070133"/>
    </source>
</evidence>
<dbReference type="AlphaFoldDB" id="A0A139H8P9"/>
<keyword evidence="2" id="KW-1185">Reference proteome</keyword>
<dbReference type="OrthoDB" id="10461588at2759"/>
<evidence type="ECO:0000313" key="1">
    <source>
        <dbReference type="EMBL" id="KXS98831.1"/>
    </source>
</evidence>
<name>A0A139H8P9_9PEZI</name>
<gene>
    <name evidence="1" type="ORF">AC578_2048</name>
</gene>
<proteinExistence type="predicted"/>
<reference evidence="1 2" key="1">
    <citation type="submission" date="2015-07" db="EMBL/GenBank/DDBJ databases">
        <title>Comparative genomics of the Sigatoka disease complex on banana suggests a link between parallel evolutionary changes in Pseudocercospora fijiensis and Pseudocercospora eumusae and increased virulence on the banana host.</title>
        <authorList>
            <person name="Chang T.-C."/>
            <person name="Salvucci A."/>
            <person name="Crous P.W."/>
            <person name="Stergiopoulos I."/>
        </authorList>
    </citation>
    <scope>NUCLEOTIDE SEQUENCE [LARGE SCALE GENOMIC DNA]</scope>
    <source>
        <strain evidence="1 2">CBS 114824</strain>
    </source>
</reference>
<sequence>MSIVPTQRPDLDHPASILPHKVHPRQEVLKETSHTEDDLFDRPGHSRLWRLAVADVVTGATSFSDPFDIVAHERKFGTPSCSGVTLTDSDALEQLGLQSTGLGIVFSDTTSFATPVLPGYFIRRKGLHNRY</sequence>
<comment type="caution">
    <text evidence="1">The sequence shown here is derived from an EMBL/GenBank/DDBJ whole genome shotgun (WGS) entry which is preliminary data.</text>
</comment>
<dbReference type="Proteomes" id="UP000070133">
    <property type="component" value="Unassembled WGS sequence"/>
</dbReference>
<protein>
    <submittedName>
        <fullName evidence="1">Uncharacterized protein</fullName>
    </submittedName>
</protein>
<organism evidence="1 2">
    <name type="scientific">Pseudocercospora eumusae</name>
    <dbReference type="NCBI Taxonomy" id="321146"/>
    <lineage>
        <taxon>Eukaryota</taxon>
        <taxon>Fungi</taxon>
        <taxon>Dikarya</taxon>
        <taxon>Ascomycota</taxon>
        <taxon>Pezizomycotina</taxon>
        <taxon>Dothideomycetes</taxon>
        <taxon>Dothideomycetidae</taxon>
        <taxon>Mycosphaerellales</taxon>
        <taxon>Mycosphaerellaceae</taxon>
        <taxon>Pseudocercospora</taxon>
    </lineage>
</organism>